<evidence type="ECO:0000313" key="4">
    <source>
        <dbReference type="EMBL" id="QPS32620.1"/>
    </source>
</evidence>
<dbReference type="KEGG" id="bcau:I6G59_11440"/>
<keyword evidence="1" id="KW-1133">Transmembrane helix</keyword>
<dbReference type="EMBL" id="LQQR01000014">
    <property type="protein sequence ID" value="KZE20839.1"/>
    <property type="molecule type" value="Genomic_DNA"/>
</dbReference>
<dbReference type="EMBL" id="NCWY01000005">
    <property type="protein sequence ID" value="PAK95982.1"/>
    <property type="molecule type" value="Genomic_DNA"/>
</dbReference>
<name>A0A165E7W8_9MICO</name>
<reference evidence="2" key="2">
    <citation type="submission" date="2016-01" db="EMBL/GenBank/DDBJ databases">
        <authorList>
            <person name="Hong K.W."/>
        </authorList>
    </citation>
    <scope>NUCLEOTIDE SEQUENCE</scope>
    <source>
        <strain evidence="2">M40</strain>
    </source>
</reference>
<organism evidence="3 7">
    <name type="scientific">Brevibacterium casei</name>
    <dbReference type="NCBI Taxonomy" id="33889"/>
    <lineage>
        <taxon>Bacteria</taxon>
        <taxon>Bacillati</taxon>
        <taxon>Actinomycetota</taxon>
        <taxon>Actinomycetes</taxon>
        <taxon>Micrococcales</taxon>
        <taxon>Brevibacteriaceae</taxon>
        <taxon>Brevibacterium</taxon>
    </lineage>
</organism>
<evidence type="ECO:0000313" key="5">
    <source>
        <dbReference type="EMBL" id="VEW11874.1"/>
    </source>
</evidence>
<evidence type="ECO:0000313" key="9">
    <source>
        <dbReference type="Proteomes" id="UP000594979"/>
    </source>
</evidence>
<evidence type="ECO:0000256" key="1">
    <source>
        <dbReference type="SAM" id="Phobius"/>
    </source>
</evidence>
<evidence type="ECO:0000313" key="3">
    <source>
        <dbReference type="EMBL" id="PAK95982.1"/>
    </source>
</evidence>
<dbReference type="RefSeq" id="WP_009375340.1">
    <property type="nucleotide sequence ID" value="NZ_CAACXN010000014.1"/>
</dbReference>
<gene>
    <name evidence="2" type="ORF">AVW13_10045</name>
    <name evidence="3" type="ORF">B8X04_06920</name>
    <name evidence="4" type="ORF">I6G59_11440</name>
    <name evidence="5" type="ORF">NCTC12391_01007</name>
</gene>
<feature type="transmembrane region" description="Helical" evidence="1">
    <location>
        <begin position="7"/>
        <end position="28"/>
    </location>
</feature>
<accession>A0A165E7W8</accession>
<dbReference type="STRING" id="33889.AVW13_10045"/>
<sequence>MKNGSAYFTTATALTMIALLGFMIAGFFPVAAEVAFGVEAAAVILALTGVVILAIITVRKALEKAGSTH</sequence>
<dbReference type="Proteomes" id="UP000386281">
    <property type="component" value="Unassembled WGS sequence"/>
</dbReference>
<reference evidence="4 9" key="5">
    <citation type="submission" date="2020-12" db="EMBL/GenBank/DDBJ databases">
        <title>FDA dAtabase for Regulatory Grade micrObial Sequences (FDA-ARGOS): Supporting development and validation of Infectious Disease Dx tests.</title>
        <authorList>
            <person name="Sproer C."/>
            <person name="Gronow S."/>
            <person name="Severitt S."/>
            <person name="Schroder I."/>
            <person name="Tallon L."/>
            <person name="Sadzewicz L."/>
            <person name="Zhao X."/>
            <person name="Boylan J."/>
            <person name="Ott S."/>
            <person name="Bowen H."/>
            <person name="Vavikolanu K."/>
            <person name="Mehta A."/>
            <person name="Aluvathingal J."/>
            <person name="Nadendla S."/>
            <person name="Lowell S."/>
            <person name="Myers T."/>
            <person name="Yan Y."/>
            <person name="Sichtig H."/>
        </authorList>
    </citation>
    <scope>NUCLEOTIDE SEQUENCE [LARGE SCALE GENOMIC DNA]</scope>
    <source>
        <strain evidence="4 9">FDAARGOS_902</strain>
    </source>
</reference>
<reference evidence="5 8" key="4">
    <citation type="submission" date="2019-02" db="EMBL/GenBank/DDBJ databases">
        <authorList>
            <consortium name="Pathogen Informatics"/>
        </authorList>
    </citation>
    <scope>NUCLEOTIDE SEQUENCE [LARGE SCALE GENOMIC DNA]</scope>
    <source>
        <strain evidence="5 8">3012STDY7078520</strain>
    </source>
</reference>
<dbReference type="AlphaFoldDB" id="A0A165E7W8"/>
<dbReference type="Proteomes" id="UP000594979">
    <property type="component" value="Chromosome"/>
</dbReference>
<evidence type="ECO:0000313" key="2">
    <source>
        <dbReference type="EMBL" id="KZE20839.1"/>
    </source>
</evidence>
<dbReference type="GeneID" id="99772660"/>
<keyword evidence="1" id="KW-0472">Membrane</keyword>
<dbReference type="EMBL" id="CAACXN010000014">
    <property type="protein sequence ID" value="VEW11874.1"/>
    <property type="molecule type" value="Genomic_DNA"/>
</dbReference>
<evidence type="ECO:0000313" key="7">
    <source>
        <dbReference type="Proteomes" id="UP000216867"/>
    </source>
</evidence>
<protein>
    <submittedName>
        <fullName evidence="3">Uncharacterized protein</fullName>
    </submittedName>
</protein>
<reference evidence="3 7" key="3">
    <citation type="submission" date="2017-04" db="EMBL/GenBank/DDBJ databases">
        <title>Kefir bacterial isolates.</title>
        <authorList>
            <person name="Kim Y."/>
            <person name="Blasche S."/>
            <person name="Patil K.R."/>
        </authorList>
    </citation>
    <scope>NUCLEOTIDE SEQUENCE [LARGE SCALE GENOMIC DNA]</scope>
    <source>
        <strain evidence="3 7">OG2</strain>
    </source>
</reference>
<reference evidence="6" key="1">
    <citation type="submission" date="2016-01" db="EMBL/GenBank/DDBJ databases">
        <title>Draft genome of Chromobacterium sp. F49.</title>
        <authorList>
            <person name="Hong K.W."/>
        </authorList>
    </citation>
    <scope>NUCLEOTIDE SEQUENCE [LARGE SCALE GENOMIC DNA]</scope>
    <source>
        <strain evidence="6">M40</strain>
    </source>
</reference>
<proteinExistence type="predicted"/>
<evidence type="ECO:0000313" key="8">
    <source>
        <dbReference type="Proteomes" id="UP000386281"/>
    </source>
</evidence>
<dbReference type="EMBL" id="CP065682">
    <property type="protein sequence ID" value="QPS32620.1"/>
    <property type="molecule type" value="Genomic_DNA"/>
</dbReference>
<feature type="transmembrane region" description="Helical" evidence="1">
    <location>
        <begin position="34"/>
        <end position="56"/>
    </location>
</feature>
<dbReference type="Proteomes" id="UP000076612">
    <property type="component" value="Unassembled WGS sequence"/>
</dbReference>
<dbReference type="Proteomes" id="UP000216867">
    <property type="component" value="Unassembled WGS sequence"/>
</dbReference>
<keyword evidence="1" id="KW-0812">Transmembrane</keyword>
<evidence type="ECO:0000313" key="6">
    <source>
        <dbReference type="Proteomes" id="UP000076612"/>
    </source>
</evidence>